<dbReference type="Pfam" id="PF13378">
    <property type="entry name" value="MR_MLE_C"/>
    <property type="match status" value="1"/>
</dbReference>
<evidence type="ECO:0000313" key="3">
    <source>
        <dbReference type="EMBL" id="PLK29703.1"/>
    </source>
</evidence>
<protein>
    <submittedName>
        <fullName evidence="3">Galactonate dehydratase</fullName>
    </submittedName>
</protein>
<dbReference type="Gene3D" id="3.20.20.120">
    <property type="entry name" value="Enolase-like C-terminal domain"/>
    <property type="match status" value="1"/>
</dbReference>
<name>A0A2J4JPA9_9FIRM</name>
<dbReference type="InterPro" id="IPR013341">
    <property type="entry name" value="Mandelate_racemase_N_dom"/>
</dbReference>
<dbReference type="GO" id="GO:0016829">
    <property type="term" value="F:lyase activity"/>
    <property type="evidence" value="ECO:0007669"/>
    <property type="project" value="UniProtKB-KW"/>
</dbReference>
<dbReference type="InterPro" id="IPR029065">
    <property type="entry name" value="Enolase_C-like"/>
</dbReference>
<comment type="caution">
    <text evidence="3">The sequence shown here is derived from an EMBL/GenBank/DDBJ whole genome shotgun (WGS) entry which is preliminary data.</text>
</comment>
<dbReference type="PANTHER" id="PTHR48080">
    <property type="entry name" value="D-GALACTONATE DEHYDRATASE-RELATED"/>
    <property type="match status" value="1"/>
</dbReference>
<dbReference type="CDD" id="cd03316">
    <property type="entry name" value="MR_like"/>
    <property type="match status" value="1"/>
</dbReference>
<dbReference type="RefSeq" id="WP_097774439.1">
    <property type="nucleotide sequence ID" value="NZ_NMTS02000032.1"/>
</dbReference>
<dbReference type="InterPro" id="IPR029017">
    <property type="entry name" value="Enolase-like_N"/>
</dbReference>
<dbReference type="Gene3D" id="3.30.390.10">
    <property type="entry name" value="Enolase-like, N-terminal domain"/>
    <property type="match status" value="1"/>
</dbReference>
<dbReference type="AlphaFoldDB" id="A0A2J4JPA9"/>
<dbReference type="InterPro" id="IPR013342">
    <property type="entry name" value="Mandelate_racemase_C"/>
</dbReference>
<keyword evidence="2" id="KW-0456">Lyase</keyword>
<dbReference type="SFLD" id="SFLDG00179">
    <property type="entry name" value="mandelate_racemase"/>
    <property type="match status" value="1"/>
</dbReference>
<accession>A0A2J4JPA9</accession>
<dbReference type="InterPro" id="IPR036849">
    <property type="entry name" value="Enolase-like_C_sf"/>
</dbReference>
<sequence length="394" mass="43454">MKITDIKTFNVYTYRTNYVFVKIETDEGISGIGEGTLEYKEHALLGAIEDLKRVLIGQDPREVERICHELYRDSYWRVGPVLQSAISALNIAMWDIKAKALQVPLYELLGGKVRDSVRMYANVWFAGAKEPDEFAAAAKKAVAMGVTALKWDPFGKAYLYMDNQEFFHAIEIVEAVRAAVGSSVDLLIEGHGRFDVATGIRIANALKPFDPMFFEEPTPPDSLDALAEVHRKSPVPIAAGERIYSVTQFQQFLEKGCADFVQPDVSHCGGISAVKKMAAMAEPYYVALAPHNPSGPVANAATLHLAASTPGFRILEICLTDVNWRGELTNEHVVFDHGKIRIPEGVGLGLALNEENCAKYPFQPVDLRHYKGTLTNVRPAGASSYYFDGLPAVD</sequence>
<keyword evidence="1" id="KW-0479">Metal-binding</keyword>
<proteinExistence type="predicted"/>
<organism evidence="3 4">
    <name type="scientific">Faecalibacterium prausnitzii</name>
    <dbReference type="NCBI Taxonomy" id="853"/>
    <lineage>
        <taxon>Bacteria</taxon>
        <taxon>Bacillati</taxon>
        <taxon>Bacillota</taxon>
        <taxon>Clostridia</taxon>
        <taxon>Eubacteriales</taxon>
        <taxon>Oscillospiraceae</taxon>
        <taxon>Faecalibacterium</taxon>
    </lineage>
</organism>
<dbReference type="Pfam" id="PF02746">
    <property type="entry name" value="MR_MLE_N"/>
    <property type="match status" value="1"/>
</dbReference>
<evidence type="ECO:0000256" key="1">
    <source>
        <dbReference type="ARBA" id="ARBA00022723"/>
    </source>
</evidence>
<evidence type="ECO:0000256" key="2">
    <source>
        <dbReference type="ARBA" id="ARBA00023239"/>
    </source>
</evidence>
<dbReference type="SUPFAM" id="SSF54826">
    <property type="entry name" value="Enolase N-terminal domain-like"/>
    <property type="match status" value="1"/>
</dbReference>
<dbReference type="SUPFAM" id="SSF51604">
    <property type="entry name" value="Enolase C-terminal domain-like"/>
    <property type="match status" value="1"/>
</dbReference>
<reference evidence="3 4" key="1">
    <citation type="journal article" date="2017" name="Front. Microbiol.">
        <title>New Insights into the Diversity of the Genus Faecalibacterium.</title>
        <authorList>
            <person name="Benevides L."/>
            <person name="Burman S."/>
            <person name="Martin R."/>
            <person name="Robert V."/>
            <person name="Thomas M."/>
            <person name="Miquel S."/>
            <person name="Chain F."/>
            <person name="Sokol H."/>
            <person name="Bermudez-Humaran L.G."/>
            <person name="Morrison M."/>
            <person name="Langella P."/>
            <person name="Azevedo V.A."/>
            <person name="Chatel J.M."/>
            <person name="Soares S."/>
        </authorList>
    </citation>
    <scope>NUCLEOTIDE SEQUENCE [LARGE SCALE GENOMIC DNA]</scope>
    <source>
        <strain evidence="3 4">CNCM I 4542</strain>
    </source>
</reference>
<dbReference type="GO" id="GO:0046872">
    <property type="term" value="F:metal ion binding"/>
    <property type="evidence" value="ECO:0007669"/>
    <property type="project" value="UniProtKB-KW"/>
</dbReference>
<evidence type="ECO:0000313" key="4">
    <source>
        <dbReference type="Proteomes" id="UP000221015"/>
    </source>
</evidence>
<gene>
    <name evidence="3" type="ORF">CGS50_006960</name>
</gene>
<dbReference type="PANTHER" id="PTHR48080:SF2">
    <property type="entry name" value="D-GALACTONATE DEHYDRATASE"/>
    <property type="match status" value="1"/>
</dbReference>
<dbReference type="InterPro" id="IPR034593">
    <property type="entry name" value="DgoD-like"/>
</dbReference>
<dbReference type="SFLD" id="SFLDS00001">
    <property type="entry name" value="Enolase"/>
    <property type="match status" value="1"/>
</dbReference>
<dbReference type="SMART" id="SM00922">
    <property type="entry name" value="MR_MLE"/>
    <property type="match status" value="1"/>
</dbReference>
<dbReference type="Proteomes" id="UP000221015">
    <property type="component" value="Unassembled WGS sequence"/>
</dbReference>
<dbReference type="NCBIfam" id="NF010624">
    <property type="entry name" value="PRK14017.1"/>
    <property type="match status" value="1"/>
</dbReference>
<dbReference type="EMBL" id="NMTS02000032">
    <property type="protein sequence ID" value="PLK29703.1"/>
    <property type="molecule type" value="Genomic_DNA"/>
</dbReference>